<dbReference type="PROSITE" id="PS01229">
    <property type="entry name" value="COF_2"/>
    <property type="match status" value="1"/>
</dbReference>
<dbReference type="InterPro" id="IPR006379">
    <property type="entry name" value="HAD-SF_hydro_IIB"/>
</dbReference>
<keyword evidence="2" id="KW-1185">Reference proteome</keyword>
<dbReference type="EMBL" id="WKKI01000001">
    <property type="protein sequence ID" value="MRX70787.1"/>
    <property type="molecule type" value="Genomic_DNA"/>
</dbReference>
<proteinExistence type="predicted"/>
<dbReference type="OrthoDB" id="9806027at2"/>
<dbReference type="RefSeq" id="WP_154305906.1">
    <property type="nucleotide sequence ID" value="NZ_WKKI01000001.1"/>
</dbReference>
<dbReference type="PANTHER" id="PTHR10000">
    <property type="entry name" value="PHOSPHOSERINE PHOSPHATASE"/>
    <property type="match status" value="1"/>
</dbReference>
<comment type="caution">
    <text evidence="1">The sequence shown here is derived from an EMBL/GenBank/DDBJ whole genome shotgun (WGS) entry which is preliminary data.</text>
</comment>
<dbReference type="GO" id="GO:0016791">
    <property type="term" value="F:phosphatase activity"/>
    <property type="evidence" value="ECO:0007669"/>
    <property type="project" value="UniProtKB-ARBA"/>
</dbReference>
<dbReference type="InterPro" id="IPR000150">
    <property type="entry name" value="Cof"/>
</dbReference>
<dbReference type="SFLD" id="SFLDG01144">
    <property type="entry name" value="C2.B.4:_PGP_Like"/>
    <property type="match status" value="1"/>
</dbReference>
<name>A0A7X2IVZ5_9BACI</name>
<dbReference type="SUPFAM" id="SSF56784">
    <property type="entry name" value="HAD-like"/>
    <property type="match status" value="1"/>
</dbReference>
<gene>
    <name evidence="1" type="ORF">GJU40_01225</name>
</gene>
<dbReference type="NCBIfam" id="TIGR01484">
    <property type="entry name" value="HAD-SF-IIB"/>
    <property type="match status" value="1"/>
</dbReference>
<dbReference type="Gene3D" id="3.40.50.1000">
    <property type="entry name" value="HAD superfamily/HAD-like"/>
    <property type="match status" value="1"/>
</dbReference>
<dbReference type="GO" id="GO:0000287">
    <property type="term" value="F:magnesium ion binding"/>
    <property type="evidence" value="ECO:0007669"/>
    <property type="project" value="TreeGrafter"/>
</dbReference>
<evidence type="ECO:0000313" key="1">
    <source>
        <dbReference type="EMBL" id="MRX70787.1"/>
    </source>
</evidence>
<sequence length="284" mass="31096">MKLIAIDLDGTLLSTSLTISERNKAAIQKAQEQGHIVMICSGRAPEDIIGILKEAKLDCHVAGSNGTAVYAAGKLLKVISIEKEDINTIGSLLDEEEVPYRIYSNQGIFTPDSWVDSISKVLESGRANVVDLTEEQRKKITEQPKKENIQLFTHIRDVADREDITVQKFFILTLDLDQKEKLSEIFKNIDGINVTSSGTFNLEVMNKEGHKGNGLKTAAAHFGVSMKDTVAIGDNFNDLPMLKAAGISIAMDNGDPHIKEICDYITASNDEDGVGQAIEKHVLT</sequence>
<dbReference type="InterPro" id="IPR023214">
    <property type="entry name" value="HAD_sf"/>
</dbReference>
<dbReference type="SFLD" id="SFLDG01140">
    <property type="entry name" value="C2.B:_Phosphomannomutase_and_P"/>
    <property type="match status" value="1"/>
</dbReference>
<keyword evidence="1" id="KW-0378">Hydrolase</keyword>
<dbReference type="SFLD" id="SFLDS00003">
    <property type="entry name" value="Haloacid_Dehalogenase"/>
    <property type="match status" value="1"/>
</dbReference>
<dbReference type="GO" id="GO:0005829">
    <property type="term" value="C:cytosol"/>
    <property type="evidence" value="ECO:0007669"/>
    <property type="project" value="TreeGrafter"/>
</dbReference>
<evidence type="ECO:0000313" key="2">
    <source>
        <dbReference type="Proteomes" id="UP000448867"/>
    </source>
</evidence>
<protein>
    <submittedName>
        <fullName evidence="1">Cof-type HAD-IIB family hydrolase</fullName>
    </submittedName>
</protein>
<dbReference type="Gene3D" id="3.30.1240.10">
    <property type="match status" value="1"/>
</dbReference>
<dbReference type="InterPro" id="IPR036412">
    <property type="entry name" value="HAD-like_sf"/>
</dbReference>
<dbReference type="Pfam" id="PF08282">
    <property type="entry name" value="Hydrolase_3"/>
    <property type="match status" value="1"/>
</dbReference>
<dbReference type="Proteomes" id="UP000448867">
    <property type="component" value="Unassembled WGS sequence"/>
</dbReference>
<dbReference type="NCBIfam" id="TIGR00099">
    <property type="entry name" value="Cof-subfamily"/>
    <property type="match status" value="1"/>
</dbReference>
<dbReference type="AlphaFoldDB" id="A0A7X2IVZ5"/>
<reference evidence="1 2" key="1">
    <citation type="submission" date="2019-11" db="EMBL/GenBank/DDBJ databases">
        <title>Bacillus lacus genome.</title>
        <authorList>
            <person name="Allen C.J."/>
            <person name="Newman J.D."/>
        </authorList>
    </citation>
    <scope>NUCLEOTIDE SEQUENCE [LARGE SCALE GENOMIC DNA]</scope>
    <source>
        <strain evidence="1 2">KCTC 33946</strain>
    </source>
</reference>
<accession>A0A7X2IVZ5</accession>
<organism evidence="1 2">
    <name type="scientific">Metabacillus lacus</name>
    <dbReference type="NCBI Taxonomy" id="1983721"/>
    <lineage>
        <taxon>Bacteria</taxon>
        <taxon>Bacillati</taxon>
        <taxon>Bacillota</taxon>
        <taxon>Bacilli</taxon>
        <taxon>Bacillales</taxon>
        <taxon>Bacillaceae</taxon>
        <taxon>Metabacillus</taxon>
    </lineage>
</organism>
<dbReference type="PROSITE" id="PS01228">
    <property type="entry name" value="COF_1"/>
    <property type="match status" value="1"/>
</dbReference>
<dbReference type="CDD" id="cd07516">
    <property type="entry name" value="HAD_Pase"/>
    <property type="match status" value="1"/>
</dbReference>
<dbReference type="PANTHER" id="PTHR10000:SF55">
    <property type="entry name" value="5-AMINO-6-(5-PHOSPHO-D-RIBITYLAMINO)URACIL PHOSPHATASE YCSE"/>
    <property type="match status" value="1"/>
</dbReference>